<keyword evidence="5" id="KW-0326">Glycosidase</keyword>
<dbReference type="InterPro" id="IPR015883">
    <property type="entry name" value="Glyco_hydro_20_cat"/>
</dbReference>
<dbReference type="EMBL" id="FONW01000005">
    <property type="protein sequence ID" value="SFF37608.1"/>
    <property type="molecule type" value="Genomic_DNA"/>
</dbReference>
<keyword evidence="11" id="KW-1185">Reference proteome</keyword>
<feature type="domain" description="Beta-hexosaminidase bacterial type N-terminal" evidence="9">
    <location>
        <begin position="30"/>
        <end position="161"/>
    </location>
</feature>
<evidence type="ECO:0000313" key="10">
    <source>
        <dbReference type="EMBL" id="SFF37608.1"/>
    </source>
</evidence>
<comment type="catalytic activity">
    <reaction evidence="1">
        <text>Hydrolysis of terminal non-reducing N-acetyl-D-hexosamine residues in N-acetyl-beta-D-hexosaminides.</text>
        <dbReference type="EC" id="3.2.1.52"/>
    </reaction>
</comment>
<dbReference type="Pfam" id="PF02838">
    <property type="entry name" value="Glyco_hydro_20b"/>
    <property type="match status" value="1"/>
</dbReference>
<evidence type="ECO:0000259" key="8">
    <source>
        <dbReference type="Pfam" id="PF00728"/>
    </source>
</evidence>
<dbReference type="PANTHER" id="PTHR22600">
    <property type="entry name" value="BETA-HEXOSAMINIDASE"/>
    <property type="match status" value="1"/>
</dbReference>
<proteinExistence type="inferred from homology"/>
<dbReference type="RefSeq" id="WP_093920047.1">
    <property type="nucleotide sequence ID" value="NZ_FONW01000005.1"/>
</dbReference>
<dbReference type="GO" id="GO:0030203">
    <property type="term" value="P:glycosaminoglycan metabolic process"/>
    <property type="evidence" value="ECO:0007669"/>
    <property type="project" value="TreeGrafter"/>
</dbReference>
<dbReference type="PRINTS" id="PR00738">
    <property type="entry name" value="GLHYDRLASE20"/>
</dbReference>
<feature type="active site" description="Proton donor" evidence="6">
    <location>
        <position position="328"/>
    </location>
</feature>
<keyword evidence="7" id="KW-0732">Signal</keyword>
<dbReference type="CDD" id="cd06568">
    <property type="entry name" value="GH20_SpHex_like"/>
    <property type="match status" value="1"/>
</dbReference>
<evidence type="ECO:0000313" key="11">
    <source>
        <dbReference type="Proteomes" id="UP000198964"/>
    </source>
</evidence>
<dbReference type="EC" id="3.2.1.52" evidence="3"/>
<dbReference type="STRING" id="655355.SAMN05216283_105139"/>
<dbReference type="PROSITE" id="PS51257">
    <property type="entry name" value="PROKAR_LIPOPROTEIN"/>
    <property type="match status" value="1"/>
</dbReference>
<dbReference type="InterPro" id="IPR025705">
    <property type="entry name" value="Beta_hexosaminidase_sua/sub"/>
</dbReference>
<feature type="domain" description="Glycoside hydrolase family 20 catalytic" evidence="8">
    <location>
        <begin position="165"/>
        <end position="477"/>
    </location>
</feature>
<dbReference type="InterPro" id="IPR017853">
    <property type="entry name" value="GH"/>
</dbReference>
<feature type="signal peptide" evidence="7">
    <location>
        <begin position="1"/>
        <end position="19"/>
    </location>
</feature>
<dbReference type="GO" id="GO:0005975">
    <property type="term" value="P:carbohydrate metabolic process"/>
    <property type="evidence" value="ECO:0007669"/>
    <property type="project" value="InterPro"/>
</dbReference>
<evidence type="ECO:0000256" key="7">
    <source>
        <dbReference type="SAM" id="SignalP"/>
    </source>
</evidence>
<dbReference type="SUPFAM" id="SSF55545">
    <property type="entry name" value="beta-N-acetylhexosaminidase-like domain"/>
    <property type="match status" value="1"/>
</dbReference>
<dbReference type="SUPFAM" id="SSF51445">
    <property type="entry name" value="(Trans)glycosidases"/>
    <property type="match status" value="1"/>
</dbReference>
<feature type="chain" id="PRO_5011515295" description="beta-N-acetylhexosaminidase" evidence="7">
    <location>
        <begin position="20"/>
        <end position="514"/>
    </location>
</feature>
<organism evidence="10 11">
    <name type="scientific">Sunxiuqinia elliptica</name>
    <dbReference type="NCBI Taxonomy" id="655355"/>
    <lineage>
        <taxon>Bacteria</taxon>
        <taxon>Pseudomonadati</taxon>
        <taxon>Bacteroidota</taxon>
        <taxon>Bacteroidia</taxon>
        <taxon>Marinilabiliales</taxon>
        <taxon>Prolixibacteraceae</taxon>
        <taxon>Sunxiuqinia</taxon>
    </lineage>
</organism>
<protein>
    <recommendedName>
        <fullName evidence="3">beta-N-acetylhexosaminidase</fullName>
        <ecNumber evidence="3">3.2.1.52</ecNumber>
    </recommendedName>
</protein>
<dbReference type="Gene3D" id="3.30.379.10">
    <property type="entry name" value="Chitobiase/beta-hexosaminidase domain 2-like"/>
    <property type="match status" value="1"/>
</dbReference>
<sequence>MNKNVLLLLAIISGLLSCAPEEPTDLTQNNVIPKPVSVTATGKAFRLSEQTKIYVQAGSNLEATAQYLQDKLTPATGFQLTVEAVSEAPSEGIFLTTTNDSELGNEGYALQIDKKLLTLQVNKAEGAFRGIQTIRQLLPLSIASSSVQQADWMIPTGTIHDFPEYEFRGTMLDVARHFLGAEDVKHFMDLMAYYKFNVLHLHLTDDQGWRIEIKSWPKLTEIGGSTEVGGGEGGFFTQEQYTDLVNYAAERFITIIPEIDMPGHTNAALASYAELNCDGKATELYTGTEVGFSTLCTDKEITYAFIDDVIGELASLTPGPYIHIGGDESHVTKKEDYIPFIERVQDLVYAHGKTMIGWDEVTLAKLDKRSIAQYWSSAENAKNAVQQGVKVIMSPAKKAYLDMQYDSLSPLGLHWAGYVEVDTGYDWDPVKLEKEIGRDNILGIEAPLWTETVTNRADMEYLVFPRLAGYAEIGWSPTEGKSWDEYKVRLAAHGNQYDTWGINYYRSKLVPWNK</sequence>
<dbReference type="Proteomes" id="UP000198964">
    <property type="component" value="Unassembled WGS sequence"/>
</dbReference>
<dbReference type="InterPro" id="IPR015882">
    <property type="entry name" value="HEX_bac_N"/>
</dbReference>
<keyword evidence="4" id="KW-0378">Hydrolase</keyword>
<evidence type="ECO:0000256" key="1">
    <source>
        <dbReference type="ARBA" id="ARBA00001231"/>
    </source>
</evidence>
<dbReference type="GO" id="GO:0016020">
    <property type="term" value="C:membrane"/>
    <property type="evidence" value="ECO:0007669"/>
    <property type="project" value="TreeGrafter"/>
</dbReference>
<evidence type="ECO:0000259" key="9">
    <source>
        <dbReference type="Pfam" id="PF02838"/>
    </source>
</evidence>
<dbReference type="Gene3D" id="3.20.20.80">
    <property type="entry name" value="Glycosidases"/>
    <property type="match status" value="1"/>
</dbReference>
<comment type="similarity">
    <text evidence="2">Belongs to the glycosyl hydrolase 20 family.</text>
</comment>
<dbReference type="Pfam" id="PF00728">
    <property type="entry name" value="Glyco_hydro_20"/>
    <property type="match status" value="1"/>
</dbReference>
<evidence type="ECO:0000256" key="2">
    <source>
        <dbReference type="ARBA" id="ARBA00006285"/>
    </source>
</evidence>
<dbReference type="AlphaFoldDB" id="A0A1I2I7K3"/>
<accession>A0A1I2I7K3</accession>
<evidence type="ECO:0000256" key="6">
    <source>
        <dbReference type="PIRSR" id="PIRSR625705-1"/>
    </source>
</evidence>
<gene>
    <name evidence="10" type="ORF">SAMN05216283_105139</name>
</gene>
<evidence type="ECO:0000256" key="4">
    <source>
        <dbReference type="ARBA" id="ARBA00022801"/>
    </source>
</evidence>
<evidence type="ECO:0000256" key="5">
    <source>
        <dbReference type="ARBA" id="ARBA00023295"/>
    </source>
</evidence>
<reference evidence="10 11" key="1">
    <citation type="submission" date="2016-10" db="EMBL/GenBank/DDBJ databases">
        <authorList>
            <person name="de Groot N.N."/>
        </authorList>
    </citation>
    <scope>NUCLEOTIDE SEQUENCE [LARGE SCALE GENOMIC DNA]</scope>
    <source>
        <strain evidence="10 11">CGMCC 1.9156</strain>
    </source>
</reference>
<evidence type="ECO:0000256" key="3">
    <source>
        <dbReference type="ARBA" id="ARBA00012663"/>
    </source>
</evidence>
<name>A0A1I2I7K3_9BACT</name>
<dbReference type="GO" id="GO:0004563">
    <property type="term" value="F:beta-N-acetylhexosaminidase activity"/>
    <property type="evidence" value="ECO:0007669"/>
    <property type="project" value="UniProtKB-EC"/>
</dbReference>
<dbReference type="InterPro" id="IPR029018">
    <property type="entry name" value="Hex-like_dom2"/>
</dbReference>
<dbReference type="PANTHER" id="PTHR22600:SF57">
    <property type="entry name" value="BETA-N-ACETYLHEXOSAMINIDASE"/>
    <property type="match status" value="1"/>
</dbReference>